<dbReference type="SUPFAM" id="SSF160467">
    <property type="entry name" value="PH0987 N-terminal domain-like"/>
    <property type="match status" value="1"/>
</dbReference>
<dbReference type="SMART" id="SM00796">
    <property type="entry name" value="AHS1"/>
    <property type="match status" value="1"/>
</dbReference>
<dbReference type="Gene3D" id="2.40.100.10">
    <property type="entry name" value="Cyclophilin-like"/>
    <property type="match status" value="1"/>
</dbReference>
<dbReference type="NCBIfam" id="TIGR00370">
    <property type="entry name" value="5-oxoprolinase subunit PxpB"/>
    <property type="match status" value="1"/>
</dbReference>
<dbReference type="InterPro" id="IPR029000">
    <property type="entry name" value="Cyclophilin-like_dom_sf"/>
</dbReference>
<dbReference type="AlphaFoldDB" id="A0A7W2AQD4"/>
<accession>A0A7W2AQD4</accession>
<dbReference type="PANTHER" id="PTHR34698">
    <property type="entry name" value="5-OXOPROLINASE SUBUNIT B"/>
    <property type="match status" value="1"/>
</dbReference>
<gene>
    <name evidence="5" type="primary">pxpB</name>
    <name evidence="5" type="ORF">H2C83_05830</name>
</gene>
<dbReference type="GO" id="GO:0017168">
    <property type="term" value="F:5-oxoprolinase (ATP-hydrolyzing) activity"/>
    <property type="evidence" value="ECO:0007669"/>
    <property type="project" value="UniProtKB-EC"/>
</dbReference>
<name>A0A7W2AQD4_9BACL</name>
<keyword evidence="1" id="KW-0547">Nucleotide-binding</keyword>
<feature type="domain" description="Carboxyltransferase" evidence="4">
    <location>
        <begin position="1"/>
        <end position="191"/>
    </location>
</feature>
<protein>
    <submittedName>
        <fullName evidence="5">5-oxoprolinase subunit PxpB</fullName>
        <ecNumber evidence="5">3.5.2.9</ecNumber>
    </submittedName>
</protein>
<organism evidence="5 6">
    <name type="scientific">Thermoactinomyces mirandus</name>
    <dbReference type="NCBI Taxonomy" id="2756294"/>
    <lineage>
        <taxon>Bacteria</taxon>
        <taxon>Bacillati</taxon>
        <taxon>Bacillota</taxon>
        <taxon>Bacilli</taxon>
        <taxon>Bacillales</taxon>
        <taxon>Thermoactinomycetaceae</taxon>
        <taxon>Thermoactinomyces</taxon>
    </lineage>
</organism>
<dbReference type="EMBL" id="JACEOL010000018">
    <property type="protein sequence ID" value="MBA4601849.1"/>
    <property type="molecule type" value="Genomic_DNA"/>
</dbReference>
<dbReference type="SUPFAM" id="SSF50891">
    <property type="entry name" value="Cyclophilin-like"/>
    <property type="match status" value="1"/>
</dbReference>
<dbReference type="InterPro" id="IPR003833">
    <property type="entry name" value="CT_C_D"/>
</dbReference>
<sequence>MVQLGQTINPETHLKVKKLAIYLDQNPIPGMVEYVPAFTTIAVYYDPLKTSYKKICSILELIVSRSEDLTDPKPRTVEIPVCYAEEFGPDLEFVAKYNGLTPDQVIDIHSSNEYLMYMIGFAPGFPYLGGISKHIATPRRKFPRLSIPAGSVGIAGSQTGVYPISTPGGWQIIGRTPLDLFRPNENPPCLLQVGDLVKFRPICREEYDAWKENAQ</sequence>
<dbReference type="PANTHER" id="PTHR34698:SF2">
    <property type="entry name" value="5-OXOPROLINASE SUBUNIT B"/>
    <property type="match status" value="1"/>
</dbReference>
<keyword evidence="2 5" id="KW-0378">Hydrolase</keyword>
<comment type="caution">
    <text evidence="5">The sequence shown here is derived from an EMBL/GenBank/DDBJ whole genome shotgun (WGS) entry which is preliminary data.</text>
</comment>
<evidence type="ECO:0000256" key="2">
    <source>
        <dbReference type="ARBA" id="ARBA00022801"/>
    </source>
</evidence>
<keyword evidence="3" id="KW-0067">ATP-binding</keyword>
<evidence type="ECO:0000256" key="1">
    <source>
        <dbReference type="ARBA" id="ARBA00022741"/>
    </source>
</evidence>
<dbReference type="Proteomes" id="UP000538292">
    <property type="component" value="Unassembled WGS sequence"/>
</dbReference>
<evidence type="ECO:0000313" key="5">
    <source>
        <dbReference type="EMBL" id="MBA4601849.1"/>
    </source>
</evidence>
<dbReference type="GO" id="GO:0005524">
    <property type="term" value="F:ATP binding"/>
    <property type="evidence" value="ECO:0007669"/>
    <property type="project" value="UniProtKB-KW"/>
</dbReference>
<evidence type="ECO:0000313" key="6">
    <source>
        <dbReference type="Proteomes" id="UP000538292"/>
    </source>
</evidence>
<dbReference type="InterPro" id="IPR010016">
    <property type="entry name" value="PxpB"/>
</dbReference>
<evidence type="ECO:0000259" key="4">
    <source>
        <dbReference type="SMART" id="SM00796"/>
    </source>
</evidence>
<dbReference type="Gene3D" id="3.30.1360.40">
    <property type="match status" value="1"/>
</dbReference>
<keyword evidence="6" id="KW-1185">Reference proteome</keyword>
<dbReference type="Pfam" id="PF02682">
    <property type="entry name" value="CT_C_D"/>
    <property type="match status" value="1"/>
</dbReference>
<evidence type="ECO:0000256" key="3">
    <source>
        <dbReference type="ARBA" id="ARBA00022840"/>
    </source>
</evidence>
<proteinExistence type="predicted"/>
<reference evidence="5 6" key="1">
    <citation type="submission" date="2020-07" db="EMBL/GenBank/DDBJ databases">
        <title>Thermoactinomyces phylogeny.</title>
        <authorList>
            <person name="Dunlap C."/>
        </authorList>
    </citation>
    <scope>NUCLEOTIDE SEQUENCE [LARGE SCALE GENOMIC DNA]</scope>
    <source>
        <strain evidence="5 6">AMNI-1</strain>
    </source>
</reference>
<dbReference type="EC" id="3.5.2.9" evidence="5"/>